<accession>A0AC34GEU9</accession>
<sequence>MAAQFVHTRRHTIQVDYATFMDELADIIGCRPNFLELLFKDPSLAYHVVFGPQCPYSYRLKGPHAWEGARRAIMDMPQRVIKGMAPGGGVPQKDDSWPAYHYIAYFLAGIVLIFSLWGFFY</sequence>
<protein>
    <submittedName>
        <fullName evidence="2">Flavin-containing monooxygenase</fullName>
    </submittedName>
</protein>
<dbReference type="WBParaSite" id="ES5_v2.g28176.t1">
    <property type="protein sequence ID" value="ES5_v2.g28176.t1"/>
    <property type="gene ID" value="ES5_v2.g28176"/>
</dbReference>
<organism evidence="1 2">
    <name type="scientific">Panagrolaimus sp. ES5</name>
    <dbReference type="NCBI Taxonomy" id="591445"/>
    <lineage>
        <taxon>Eukaryota</taxon>
        <taxon>Metazoa</taxon>
        <taxon>Ecdysozoa</taxon>
        <taxon>Nematoda</taxon>
        <taxon>Chromadorea</taxon>
        <taxon>Rhabditida</taxon>
        <taxon>Tylenchina</taxon>
        <taxon>Panagrolaimomorpha</taxon>
        <taxon>Panagrolaimoidea</taxon>
        <taxon>Panagrolaimidae</taxon>
        <taxon>Panagrolaimus</taxon>
    </lineage>
</organism>
<reference evidence="2" key="1">
    <citation type="submission" date="2022-11" db="UniProtKB">
        <authorList>
            <consortium name="WormBaseParasite"/>
        </authorList>
    </citation>
    <scope>IDENTIFICATION</scope>
</reference>
<dbReference type="Proteomes" id="UP000887579">
    <property type="component" value="Unplaced"/>
</dbReference>
<evidence type="ECO:0000313" key="2">
    <source>
        <dbReference type="WBParaSite" id="ES5_v2.g28176.t1"/>
    </source>
</evidence>
<evidence type="ECO:0000313" key="1">
    <source>
        <dbReference type="Proteomes" id="UP000887579"/>
    </source>
</evidence>
<proteinExistence type="predicted"/>
<name>A0AC34GEU9_9BILA</name>